<gene>
    <name evidence="2" type="ORF">SSV_1375</name>
</gene>
<evidence type="ECO:0000313" key="2">
    <source>
        <dbReference type="EMBL" id="CEL90669.1"/>
    </source>
</evidence>
<dbReference type="EC" id="2.4.1.-" evidence="2"/>
<dbReference type="GO" id="GO:0016757">
    <property type="term" value="F:glycosyltransferase activity"/>
    <property type="evidence" value="ECO:0007669"/>
    <property type="project" value="UniProtKB-KW"/>
</dbReference>
<evidence type="ECO:0000313" key="3">
    <source>
        <dbReference type="Proteomes" id="UP000183504"/>
    </source>
</evidence>
<keyword evidence="1" id="KW-0175">Coiled coil</keyword>
<keyword evidence="2" id="KW-0328">Glycosyltransferase</keyword>
<name>A0A0B7GRH6_STRSA</name>
<sequence length="556" mass="65168">MERILLYVHFNKCNHISGHVFYQLEQLKPLFSKIIFISNSPLSDEDKCRLREDLGIADLLERDNRGFDFAAWRDGMNWLGFDTLQNSDSLTLMNDTCFGPLWDLAPIYQRFEEDSQVDFWGMTNFRKTRYFEEHLQSYFVTFKQSVLKDKSFREFWSQVEDFTDVQDVIDHYETQFTKRFVEAGFRYQVLFDTRQEEAGELLHPDFSYYKPLRILEAKVPFLKVKALTGNPFLARYLLEELESNSSYPTSLIREHLFYHFGPDLPCLLQDKYLSQSTSSYRAEHPVLLHIHVTDFPIFQQYQDKLFSLPSQYQYLVTVAQPEMLKQLQTALGHLGNKVQIVLSQTSHAWLAMLEQKEILQNYAYIGHLSTHQLVENQAVFDQAMRSDLINMMVDYADASIEALEKESVVGLVVPDLPRLVRDGLFETEPPRPRLSAIWQEVGLHKSFDFMTTPSLTRVYGGFLWFKYSALASWFQMKSLESLPSSDQELSDVLEHLLVYLAWDSHSDFKIMPLSSLPPLLDWQRKKAELTEQKEKLSQKNLSQKIRNRLSNLLKKK</sequence>
<feature type="coiled-coil region" evidence="1">
    <location>
        <begin position="519"/>
        <end position="546"/>
    </location>
</feature>
<keyword evidence="2" id="KW-0808">Transferase</keyword>
<evidence type="ECO:0000256" key="1">
    <source>
        <dbReference type="SAM" id="Coils"/>
    </source>
</evidence>
<accession>A0A0B7GRH6</accession>
<reference evidence="2 3" key="1">
    <citation type="submission" date="2015-01" db="EMBL/GenBank/DDBJ databases">
        <authorList>
            <person name="Pelicic Vladimir"/>
        </authorList>
    </citation>
    <scope>NUCLEOTIDE SEQUENCE [LARGE SCALE GENOMIC DNA]</scope>
    <source>
        <strain evidence="2 3">2908</strain>
    </source>
</reference>
<dbReference type="Proteomes" id="UP000183504">
    <property type="component" value="Unassembled WGS sequence"/>
</dbReference>
<protein>
    <submittedName>
        <fullName evidence="2">Putative bifunctional alpha-L-Rha alpha-1,2-L-rhamnosyltransferase alpha-L-Rha alpha-1,3-L-rhamnosyltransferase</fullName>
        <ecNumber evidence="2">2.4.1.-</ecNumber>
    </submittedName>
</protein>
<dbReference type="EMBL" id="CDMW01000001">
    <property type="protein sequence ID" value="CEL90669.1"/>
    <property type="molecule type" value="Genomic_DNA"/>
</dbReference>
<dbReference type="InterPro" id="IPR007739">
    <property type="entry name" value="RgpF"/>
</dbReference>
<proteinExistence type="predicted"/>
<dbReference type="RefSeq" id="WP_072074229.1">
    <property type="nucleotide sequence ID" value="NZ_CDMW01000001.1"/>
</dbReference>
<dbReference type="AlphaFoldDB" id="A0A0B7GRH6"/>
<organism evidence="2 3">
    <name type="scientific">Streptococcus sanguinis</name>
    <dbReference type="NCBI Taxonomy" id="1305"/>
    <lineage>
        <taxon>Bacteria</taxon>
        <taxon>Bacillati</taxon>
        <taxon>Bacillota</taxon>
        <taxon>Bacilli</taxon>
        <taxon>Lactobacillales</taxon>
        <taxon>Streptococcaceae</taxon>
        <taxon>Streptococcus</taxon>
    </lineage>
</organism>
<dbReference type="Pfam" id="PF05045">
    <property type="entry name" value="RgpF"/>
    <property type="match status" value="1"/>
</dbReference>